<sequence>MAIGVLCGSETHLSVCWLIHQARTILSHWNCSSPVTRSSKEIEQHLRSIDPKLIHRGTGDEAFGRMLQLRTPDGLVKVIELQRDLIE</sequence>
<dbReference type="OrthoDB" id="3296095at2"/>
<dbReference type="AlphaFoldDB" id="A0A3R9Y6N3"/>
<reference evidence="1 2" key="1">
    <citation type="submission" date="2018-12" db="EMBL/GenBank/DDBJ databases">
        <title>Sphingomonas sp. HMF7854 Genome sequencing and assembly.</title>
        <authorList>
            <person name="Cha I."/>
            <person name="Kang H."/>
            <person name="Kim H."/>
            <person name="Kang J."/>
            <person name="Joh K."/>
        </authorList>
    </citation>
    <scope>NUCLEOTIDE SEQUENCE [LARGE SCALE GENOMIC DNA]</scope>
    <source>
        <strain evidence="1 2">HMF7854</strain>
    </source>
</reference>
<proteinExistence type="predicted"/>
<evidence type="ECO:0000313" key="1">
    <source>
        <dbReference type="EMBL" id="RST31311.1"/>
    </source>
</evidence>
<organism evidence="1 2">
    <name type="scientific">Sphingomonas ginkgonis</name>
    <dbReference type="NCBI Taxonomy" id="2315330"/>
    <lineage>
        <taxon>Bacteria</taxon>
        <taxon>Pseudomonadati</taxon>
        <taxon>Pseudomonadota</taxon>
        <taxon>Alphaproteobacteria</taxon>
        <taxon>Sphingomonadales</taxon>
        <taxon>Sphingomonadaceae</taxon>
        <taxon>Sphingomonas</taxon>
    </lineage>
</organism>
<dbReference type="RefSeq" id="WP_126719139.1">
    <property type="nucleotide sequence ID" value="NZ_RWJF01000001.1"/>
</dbReference>
<name>A0A3R9Y6N3_9SPHN</name>
<dbReference type="EMBL" id="RWJF01000001">
    <property type="protein sequence ID" value="RST31311.1"/>
    <property type="molecule type" value="Genomic_DNA"/>
</dbReference>
<comment type="caution">
    <text evidence="1">The sequence shown here is derived from an EMBL/GenBank/DDBJ whole genome shotgun (WGS) entry which is preliminary data.</text>
</comment>
<dbReference type="Proteomes" id="UP000274661">
    <property type="component" value="Unassembled WGS sequence"/>
</dbReference>
<gene>
    <name evidence="1" type="ORF">HMF7854_11030</name>
</gene>
<evidence type="ECO:0000313" key="2">
    <source>
        <dbReference type="Proteomes" id="UP000274661"/>
    </source>
</evidence>
<protein>
    <submittedName>
        <fullName evidence="1">Uncharacterized protein</fullName>
    </submittedName>
</protein>
<keyword evidence="2" id="KW-1185">Reference proteome</keyword>
<accession>A0A3R9Y6N3</accession>